<dbReference type="PROSITE" id="PS50195">
    <property type="entry name" value="PX"/>
    <property type="match status" value="1"/>
</dbReference>
<dbReference type="InterPro" id="IPR036871">
    <property type="entry name" value="PX_dom_sf"/>
</dbReference>
<evidence type="ECO:0000313" key="2">
    <source>
        <dbReference type="Ensembl" id="ENSANIP00000004606.1"/>
    </source>
</evidence>
<feature type="domain" description="PX" evidence="1">
    <location>
        <begin position="1"/>
        <end position="132"/>
    </location>
</feature>
<dbReference type="FunFam" id="3.30.1520.10:FF:000017">
    <property type="entry name" value="ribosomal protein S6 kinase delta-1 isoform X1"/>
    <property type="match status" value="1"/>
</dbReference>
<organism evidence="2 3">
    <name type="scientific">Accipiter nisus</name>
    <name type="common">Eurasian sparrowhawk</name>
    <dbReference type="NCBI Taxonomy" id="211598"/>
    <lineage>
        <taxon>Eukaryota</taxon>
        <taxon>Metazoa</taxon>
        <taxon>Chordata</taxon>
        <taxon>Craniata</taxon>
        <taxon>Vertebrata</taxon>
        <taxon>Euteleostomi</taxon>
        <taxon>Archelosauria</taxon>
        <taxon>Archosauria</taxon>
        <taxon>Dinosauria</taxon>
        <taxon>Saurischia</taxon>
        <taxon>Theropoda</taxon>
        <taxon>Coelurosauria</taxon>
        <taxon>Aves</taxon>
        <taxon>Neognathae</taxon>
        <taxon>Neoaves</taxon>
        <taxon>Telluraves</taxon>
        <taxon>Accipitrimorphae</taxon>
        <taxon>Accipitriformes</taxon>
        <taxon>Accipitridae</taxon>
        <taxon>Accipitrinae</taxon>
        <taxon>Accipiter</taxon>
    </lineage>
</organism>
<dbReference type="SUPFAM" id="SSF64268">
    <property type="entry name" value="PX domain"/>
    <property type="match status" value="1"/>
</dbReference>
<sequence length="143" mass="17005">MSRRRGGDLARFYTVTEPRRHPRGHTVYKVTARIVSRKNPEDVQEVTIVVWKRYSDFKKLHKDLWQIHKNLCRHTELFPPFAKAIVFGRFDETVIEERRQCAEDLLQFSANIPALYNSKQLEEFFKEGRLSRPFLWPVMDSGP</sequence>
<dbReference type="GO" id="GO:0005769">
    <property type="term" value="C:early endosome"/>
    <property type="evidence" value="ECO:0007669"/>
    <property type="project" value="TreeGrafter"/>
</dbReference>
<accession>A0A8B9MAD4</accession>
<dbReference type="PANTHER" id="PTHR15508:SF2">
    <property type="entry name" value="RIBOSOMAL PROTEIN S6 KINASE DELTA-1"/>
    <property type="match status" value="1"/>
</dbReference>
<evidence type="ECO:0000313" key="3">
    <source>
        <dbReference type="Proteomes" id="UP000694541"/>
    </source>
</evidence>
<reference evidence="2" key="2">
    <citation type="submission" date="2025-09" db="UniProtKB">
        <authorList>
            <consortium name="Ensembl"/>
        </authorList>
    </citation>
    <scope>IDENTIFICATION</scope>
</reference>
<dbReference type="SMART" id="SM00312">
    <property type="entry name" value="PX"/>
    <property type="match status" value="1"/>
</dbReference>
<dbReference type="InterPro" id="IPR001683">
    <property type="entry name" value="PX_dom"/>
</dbReference>
<reference evidence="2" key="1">
    <citation type="submission" date="2025-08" db="UniProtKB">
        <authorList>
            <consortium name="Ensembl"/>
        </authorList>
    </citation>
    <scope>IDENTIFICATION</scope>
</reference>
<proteinExistence type="predicted"/>
<dbReference type="PANTHER" id="PTHR15508">
    <property type="entry name" value="RIBOSOMAL PROTEIN S6 KINASE"/>
    <property type="match status" value="1"/>
</dbReference>
<dbReference type="Pfam" id="PF00787">
    <property type="entry name" value="PX"/>
    <property type="match status" value="1"/>
</dbReference>
<dbReference type="GO" id="GO:0035091">
    <property type="term" value="F:phosphatidylinositol binding"/>
    <property type="evidence" value="ECO:0007669"/>
    <property type="project" value="InterPro"/>
</dbReference>
<name>A0A8B9MAD4_9AVES</name>
<dbReference type="Gene3D" id="3.30.1520.10">
    <property type="entry name" value="Phox-like domain"/>
    <property type="match status" value="1"/>
</dbReference>
<protein>
    <recommendedName>
        <fullName evidence="1">PX domain-containing protein</fullName>
    </recommendedName>
</protein>
<dbReference type="AlphaFoldDB" id="A0A8B9MAD4"/>
<keyword evidence="3" id="KW-1185">Reference proteome</keyword>
<evidence type="ECO:0000259" key="1">
    <source>
        <dbReference type="PROSITE" id="PS50195"/>
    </source>
</evidence>
<dbReference type="Ensembl" id="ENSANIT00000004754.1">
    <property type="protein sequence ID" value="ENSANIP00000004606.1"/>
    <property type="gene ID" value="ENSANIG00000003120.1"/>
</dbReference>
<dbReference type="Proteomes" id="UP000694541">
    <property type="component" value="Unplaced"/>
</dbReference>
<dbReference type="InterPro" id="IPR051866">
    <property type="entry name" value="Intracell_Sig-Traffick_Protein"/>
</dbReference>